<dbReference type="Proteomes" id="UP000002028">
    <property type="component" value="Chromosome"/>
</dbReference>
<evidence type="ECO:0000313" key="3">
    <source>
        <dbReference type="Proteomes" id="UP000002028"/>
    </source>
</evidence>
<evidence type="ECO:0000256" key="1">
    <source>
        <dbReference type="SAM" id="MobiDB-lite"/>
    </source>
</evidence>
<proteinExistence type="predicted"/>
<keyword evidence="3" id="KW-1185">Reference proteome</keyword>
<gene>
    <name evidence="2" type="ordered locus">Slin_2678</name>
</gene>
<dbReference type="EMBL" id="CP001769">
    <property type="protein sequence ID" value="ADB38694.1"/>
    <property type="molecule type" value="Genomic_DNA"/>
</dbReference>
<reference evidence="2 3" key="1">
    <citation type="journal article" date="2010" name="Stand. Genomic Sci.">
        <title>Complete genome sequence of Spirosoma linguale type strain (1).</title>
        <authorList>
            <person name="Lail K."/>
            <person name="Sikorski J."/>
            <person name="Saunders E."/>
            <person name="Lapidus A."/>
            <person name="Glavina Del Rio T."/>
            <person name="Copeland A."/>
            <person name="Tice H."/>
            <person name="Cheng J.-F."/>
            <person name="Lucas S."/>
            <person name="Nolan M."/>
            <person name="Bruce D."/>
            <person name="Goodwin L."/>
            <person name="Pitluck S."/>
            <person name="Ivanova N."/>
            <person name="Mavromatis K."/>
            <person name="Ovchinnikova G."/>
            <person name="Pati A."/>
            <person name="Chen A."/>
            <person name="Palaniappan K."/>
            <person name="Land M."/>
            <person name="Hauser L."/>
            <person name="Chang Y.-J."/>
            <person name="Jeffries C.D."/>
            <person name="Chain P."/>
            <person name="Brettin T."/>
            <person name="Detter J.C."/>
            <person name="Schuetze A."/>
            <person name="Rohde M."/>
            <person name="Tindall B.J."/>
            <person name="Goeker M."/>
            <person name="Bristow J."/>
            <person name="Eisen J.A."/>
            <person name="Markowitz V."/>
            <person name="Hugenholtz P."/>
            <person name="Kyrpides N.C."/>
            <person name="Klenk H.-P."/>
            <person name="Chen F."/>
        </authorList>
    </citation>
    <scope>NUCLEOTIDE SEQUENCE [LARGE SCALE GENOMIC DNA]</scope>
    <source>
        <strain evidence="3">ATCC 33905 / DSM 74 / LMG 10896 / Claus 1</strain>
    </source>
</reference>
<dbReference type="KEGG" id="sli:Slin_2678"/>
<dbReference type="AlphaFoldDB" id="D2QIB0"/>
<sequence>MQRIKITILITWARLDHILTNVYLSTDLGNRPDDKKNKQKAGSYIISEHPAHQFCR</sequence>
<name>D2QIB0_SPILD</name>
<accession>D2QIB0</accession>
<evidence type="ECO:0000313" key="2">
    <source>
        <dbReference type="EMBL" id="ADB38694.1"/>
    </source>
</evidence>
<organism evidence="2 3">
    <name type="scientific">Spirosoma linguale (strain ATCC 33905 / DSM 74 / LMG 10896 / Claus 1)</name>
    <dbReference type="NCBI Taxonomy" id="504472"/>
    <lineage>
        <taxon>Bacteria</taxon>
        <taxon>Pseudomonadati</taxon>
        <taxon>Bacteroidota</taxon>
        <taxon>Cytophagia</taxon>
        <taxon>Cytophagales</taxon>
        <taxon>Cytophagaceae</taxon>
        <taxon>Spirosoma</taxon>
    </lineage>
</organism>
<protein>
    <submittedName>
        <fullName evidence="2">Uncharacterized protein</fullName>
    </submittedName>
</protein>
<dbReference type="STRING" id="504472.Slin_2678"/>
<dbReference type="HOGENOM" id="CLU_3012031_0_0_10"/>
<feature type="region of interest" description="Disordered" evidence="1">
    <location>
        <begin position="28"/>
        <end position="56"/>
    </location>
</feature>